<dbReference type="Gene3D" id="1.25.40.10">
    <property type="entry name" value="Tetratricopeptide repeat domain"/>
    <property type="match status" value="1"/>
</dbReference>
<dbReference type="Gene3D" id="2.60.40.10">
    <property type="entry name" value="Immunoglobulins"/>
    <property type="match status" value="2"/>
</dbReference>
<evidence type="ECO:0000259" key="2">
    <source>
        <dbReference type="Pfam" id="PF07705"/>
    </source>
</evidence>
<dbReference type="InterPro" id="IPR013783">
    <property type="entry name" value="Ig-like_fold"/>
</dbReference>
<dbReference type="RefSeq" id="WP_344044923.1">
    <property type="nucleotide sequence ID" value="NZ_BAAAPB010000002.1"/>
</dbReference>
<protein>
    <recommendedName>
        <fullName evidence="2">CARDB domain-containing protein</fullName>
    </recommendedName>
</protein>
<name>A0ABN2R224_9ACTN</name>
<feature type="chain" id="PRO_5045116155" description="CARDB domain-containing protein" evidence="1">
    <location>
        <begin position="28"/>
        <end position="895"/>
    </location>
</feature>
<evidence type="ECO:0000313" key="3">
    <source>
        <dbReference type="EMBL" id="GAA1962204.1"/>
    </source>
</evidence>
<gene>
    <name evidence="3" type="ORF">GCM10009798_22460</name>
</gene>
<proteinExistence type="predicted"/>
<dbReference type="InterPro" id="IPR011635">
    <property type="entry name" value="CARDB"/>
</dbReference>
<dbReference type="EMBL" id="BAAAPB010000002">
    <property type="protein sequence ID" value="GAA1962204.1"/>
    <property type="molecule type" value="Genomic_DNA"/>
</dbReference>
<feature type="signal peptide" evidence="1">
    <location>
        <begin position="1"/>
        <end position="27"/>
    </location>
</feature>
<evidence type="ECO:0000313" key="4">
    <source>
        <dbReference type="Proteomes" id="UP001500571"/>
    </source>
</evidence>
<reference evidence="3 4" key="1">
    <citation type="journal article" date="2019" name="Int. J. Syst. Evol. Microbiol.">
        <title>The Global Catalogue of Microorganisms (GCM) 10K type strain sequencing project: providing services to taxonomists for standard genome sequencing and annotation.</title>
        <authorList>
            <consortium name="The Broad Institute Genomics Platform"/>
            <consortium name="The Broad Institute Genome Sequencing Center for Infectious Disease"/>
            <person name="Wu L."/>
            <person name="Ma J."/>
        </authorList>
    </citation>
    <scope>NUCLEOTIDE SEQUENCE [LARGE SCALE GENOMIC DNA]</scope>
    <source>
        <strain evidence="3 4">JCM 15309</strain>
    </source>
</reference>
<feature type="domain" description="CARDB" evidence="2">
    <location>
        <begin position="32"/>
        <end position="145"/>
    </location>
</feature>
<keyword evidence="4" id="KW-1185">Reference proteome</keyword>
<accession>A0ABN2R224</accession>
<sequence>MNLTRRGPLVLLACLATALSVIEPASAATARPDLKPTGATLGQTRQVVGGTLSVIYSARNAGTRAAGGSTTRIYLTTVTSAASRQPSDRLLGSGALPRLQARASSGSRRLTVTIPGATRPATYGVRVCLDDPSRVRERRESDNCRLTATRLTVTARPTPPTIPPAGAPDLTVTSATASTGSLTEGSALTVTYAGRNTGPQPAGASTTRVYLTTDETSPGKLPADIRLRGASPLPALAARSDAPAITAGVRVPYGIPAGSYAVRVCVDDLTAVAESDETNNCRLAPAHLTVAATPGDLEVQSYGDAAAWLPDSASLTMLKLFCGATTPPQTMSLTAAVSSVRSRLAATVGGSALDMVAASPLAADAVSAQRLAGTALSQSSPGLALAAMLRAHDLDPQDGGHLVGLAALANSSGMPNEALAFLDAADRLEYRDPAMGIPVQAIAHNERGQALLMTGRPAAARTELSAALVQSPMLSEAARGLAAVEACAGQDAKAIRDNRIGKVRRQTRVPDDVTPEGPEPNIDLTHGVATPLRHLPIAETPVQGVVMADEYVGIDEEIAGEVQADVAERQALEQRLRDVEALLTPAEVERRDDLVTLGHTVTDTADIDALWNRLTDLKDRARERREGFFGGGTGEAPYTLRTLMDDAFQACQGSPDDMCFDNEMKRTCIPELAGVHSQWRVIVGEMQTAGDAWMEAVSTRISAVAANLKDADAHRLLVLLIESLESNAYASLDQEARWWTHDEKIWADYCVTPAEAAPMPAPADGAGNSKGGCPPELKSFNIVLSLGDTSIKGNCEKITVNVSQEVMPLLKAFAEFSYDFRSGTTTYVVGTQGGLEAGGSGVSFKSGLYVTSNRNGMVDMGWRVGPEVNVGAPAVEMGVWGGDMDISFISGPFGG</sequence>
<feature type="domain" description="CARDB" evidence="2">
    <location>
        <begin position="167"/>
        <end position="282"/>
    </location>
</feature>
<dbReference type="InterPro" id="IPR011990">
    <property type="entry name" value="TPR-like_helical_dom_sf"/>
</dbReference>
<comment type="caution">
    <text evidence="3">The sequence shown here is derived from an EMBL/GenBank/DDBJ whole genome shotgun (WGS) entry which is preliminary data.</text>
</comment>
<dbReference type="Proteomes" id="UP001500571">
    <property type="component" value="Unassembled WGS sequence"/>
</dbReference>
<keyword evidence="1" id="KW-0732">Signal</keyword>
<evidence type="ECO:0000256" key="1">
    <source>
        <dbReference type="SAM" id="SignalP"/>
    </source>
</evidence>
<dbReference type="SUPFAM" id="SSF48452">
    <property type="entry name" value="TPR-like"/>
    <property type="match status" value="1"/>
</dbReference>
<organism evidence="3 4">
    <name type="scientific">Nocardioides panacihumi</name>
    <dbReference type="NCBI Taxonomy" id="400774"/>
    <lineage>
        <taxon>Bacteria</taxon>
        <taxon>Bacillati</taxon>
        <taxon>Actinomycetota</taxon>
        <taxon>Actinomycetes</taxon>
        <taxon>Propionibacteriales</taxon>
        <taxon>Nocardioidaceae</taxon>
        <taxon>Nocardioides</taxon>
    </lineage>
</organism>
<dbReference type="Pfam" id="PF07705">
    <property type="entry name" value="CARDB"/>
    <property type="match status" value="2"/>
</dbReference>